<dbReference type="Proteomes" id="UP000233556">
    <property type="component" value="Unassembled WGS sequence"/>
</dbReference>
<sequence length="69" mass="7864">MPMGLLCKLQHEGLLPCPDHEEVQTCFQGNLNVVGKIILHIKQMDQKVDKDFYTSERSKEILPEALANK</sequence>
<accession>A0A2I0TRF4</accession>
<reference evidence="2" key="2">
    <citation type="submission" date="2017-12" db="EMBL/GenBank/DDBJ databases">
        <title>Genome sequence of the Bar-tailed Godwit (Limosa lapponica baueri).</title>
        <authorList>
            <person name="Lima N.C.B."/>
            <person name="Parody-Merino A.M."/>
            <person name="Battley P.F."/>
            <person name="Fidler A.E."/>
            <person name="Prosdocimi F."/>
        </authorList>
    </citation>
    <scope>NUCLEOTIDE SEQUENCE [LARGE SCALE GENOMIC DNA]</scope>
</reference>
<evidence type="ECO:0000313" key="1">
    <source>
        <dbReference type="EMBL" id="PKU36375.1"/>
    </source>
</evidence>
<protein>
    <submittedName>
        <fullName evidence="1">Uncharacterized protein</fullName>
    </submittedName>
</protein>
<dbReference type="EMBL" id="KZ507692">
    <property type="protein sequence ID" value="PKU36375.1"/>
    <property type="molecule type" value="Genomic_DNA"/>
</dbReference>
<organism evidence="1 2">
    <name type="scientific">Limosa lapponica baueri</name>
    <dbReference type="NCBI Taxonomy" id="1758121"/>
    <lineage>
        <taxon>Eukaryota</taxon>
        <taxon>Metazoa</taxon>
        <taxon>Chordata</taxon>
        <taxon>Craniata</taxon>
        <taxon>Vertebrata</taxon>
        <taxon>Euteleostomi</taxon>
        <taxon>Archelosauria</taxon>
        <taxon>Archosauria</taxon>
        <taxon>Dinosauria</taxon>
        <taxon>Saurischia</taxon>
        <taxon>Theropoda</taxon>
        <taxon>Coelurosauria</taxon>
        <taxon>Aves</taxon>
        <taxon>Neognathae</taxon>
        <taxon>Neoaves</taxon>
        <taxon>Charadriiformes</taxon>
        <taxon>Scolopacidae</taxon>
        <taxon>Limosa</taxon>
    </lineage>
</organism>
<gene>
    <name evidence="1" type="ORF">llap_13321</name>
</gene>
<proteinExistence type="predicted"/>
<keyword evidence="2" id="KW-1185">Reference proteome</keyword>
<dbReference type="AlphaFoldDB" id="A0A2I0TRF4"/>
<evidence type="ECO:0000313" key="2">
    <source>
        <dbReference type="Proteomes" id="UP000233556"/>
    </source>
</evidence>
<reference evidence="2" key="1">
    <citation type="submission" date="2017-11" db="EMBL/GenBank/DDBJ databases">
        <authorList>
            <person name="Lima N.C."/>
            <person name="Parody-Merino A.M."/>
            <person name="Battley P.F."/>
            <person name="Fidler A.E."/>
            <person name="Prosdocimi F."/>
        </authorList>
    </citation>
    <scope>NUCLEOTIDE SEQUENCE [LARGE SCALE GENOMIC DNA]</scope>
</reference>
<name>A0A2I0TRF4_LIMLA</name>